<feature type="signal peptide" evidence="18">
    <location>
        <begin position="1"/>
        <end position="22"/>
    </location>
</feature>
<dbReference type="Gene3D" id="3.30.200.20">
    <property type="entry name" value="Phosphorylase Kinase, domain 1"/>
    <property type="match status" value="1"/>
</dbReference>
<dbReference type="Gene3D" id="2.130.10.10">
    <property type="entry name" value="YVTN repeat-like/Quinoprotein amine dehydrogenase"/>
    <property type="match status" value="1"/>
</dbReference>
<dbReference type="Gene3D" id="1.10.510.10">
    <property type="entry name" value="Transferase(Phosphotransferase) domain 1"/>
    <property type="match status" value="1"/>
</dbReference>
<organism evidence="21">
    <name type="scientific">Ixodes scapularis</name>
    <name type="common">Black-legged tick</name>
    <name type="synonym">Deer tick</name>
    <dbReference type="NCBI Taxonomy" id="6945"/>
    <lineage>
        <taxon>Eukaryota</taxon>
        <taxon>Metazoa</taxon>
        <taxon>Ecdysozoa</taxon>
        <taxon>Arthropoda</taxon>
        <taxon>Chelicerata</taxon>
        <taxon>Arachnida</taxon>
        <taxon>Acari</taxon>
        <taxon>Parasitiformes</taxon>
        <taxon>Ixodida</taxon>
        <taxon>Ixodoidea</taxon>
        <taxon>Ixodidae</taxon>
        <taxon>Ixodinae</taxon>
        <taxon>Ixodes</taxon>
    </lineage>
</organism>
<dbReference type="Gene3D" id="2.60.40.10">
    <property type="entry name" value="Immunoglobulins"/>
    <property type="match status" value="2"/>
</dbReference>
<dbReference type="EMBL" id="GHJT01002149">
    <property type="protein sequence ID" value="MOY36120.1"/>
    <property type="molecule type" value="Transcribed_RNA"/>
</dbReference>
<feature type="chain" id="PRO_5020038631" description="Hepatocyte growth factor receptor" evidence="18">
    <location>
        <begin position="23"/>
        <end position="1341"/>
    </location>
</feature>
<dbReference type="GO" id="GO:0016020">
    <property type="term" value="C:membrane"/>
    <property type="evidence" value="ECO:0007669"/>
    <property type="project" value="UniProtKB-SubCell"/>
</dbReference>
<dbReference type="CDD" id="cd00603">
    <property type="entry name" value="IPT_PCSR"/>
    <property type="match status" value="1"/>
</dbReference>
<dbReference type="GO" id="GO:0005524">
    <property type="term" value="F:ATP binding"/>
    <property type="evidence" value="ECO:0007669"/>
    <property type="project" value="UniProtKB-UniRule"/>
</dbReference>
<dbReference type="InterPro" id="IPR017441">
    <property type="entry name" value="Protein_kinase_ATP_BS"/>
</dbReference>
<dbReference type="GO" id="GO:0017154">
    <property type="term" value="F:semaphorin receptor activity"/>
    <property type="evidence" value="ECO:0007669"/>
    <property type="project" value="InterPro"/>
</dbReference>
<keyword evidence="8 17" id="KW-1133">Transmembrane helix</keyword>
<dbReference type="InterPro" id="IPR002909">
    <property type="entry name" value="IPT_dom"/>
</dbReference>
<evidence type="ECO:0000256" key="16">
    <source>
        <dbReference type="PROSITE-ProRule" id="PRU10141"/>
    </source>
</evidence>
<dbReference type="Pfam" id="PF07714">
    <property type="entry name" value="PK_Tyr_Ser-Thr"/>
    <property type="match status" value="1"/>
</dbReference>
<dbReference type="SMART" id="SM00429">
    <property type="entry name" value="IPT"/>
    <property type="match status" value="3"/>
</dbReference>
<dbReference type="PROSITE" id="PS00107">
    <property type="entry name" value="PROTEIN_KINASE_ATP"/>
    <property type="match status" value="1"/>
</dbReference>
<keyword evidence="5 18" id="KW-0732">Signal</keyword>
<sequence>MDGTQRCTIWVAALVLLASVHSGTDIVEFQVEDGPLQNVIYLNIDGGVVVVGGRNALYKLSPDLDLEAKESTGPRPDNPQCTPDPLECAQGRTLTDNDNQVLLQLGPAHPLVLACGTIWQGICSFHHVRRNLTLSRTMDKKLYVNYVASRVSTVAFFQGATLFAASTYDGRPLDYHPFSVSARDLNSNGSFKLHSSDDSSASFVNVDRTLKKSYKVRYVYAMSHDRFAYFVTVQNAGLALELFETRIARVCLDDPTFLTYTELPVRCAKGESRFPIAQAASAGPESQGGDRLLLVAFGRPSGGRMQENDASAGSAVCSFRMHDVEEAFHKAVDDCNAAKPTSKVSHLFHTPGTPQDCTRYDPWGKKEDDKDLCTPGVNNYIEGKTSLSGTQVVHLQDRLVTSVTALQQNMSDVAWIGDNKGFLYKYKLEGSASTLLYSTDLSGGIETAIEKSTAVDPNGTYAYFLTGKKVVRFPVGSCSIYERCSVCMNSTRDPLVCGWCGSQCAHFGECTPSTAFDLQRCPILLKKVSPTKGPSSGGTLLTLEGDNFGSPAHKPDSSIQITVGKKPCALVHWNYTFVQCKTPAGQSDSLVDIMVAVNDTHWFPGKSFDVIDKKVAATGFEYQMSTFSGISPSYGPRAGGTSIAVHGTNLDSGALQIVSVGSHPCHIYSVTNLTILCSTSRLEGSHPGGDETHRVTLTIDGQEVPYLPTEGLTATFSYKPNPVIKQIHPASAPFKGRSKVLVLGENLDSVVKPVMVTRVTSLNYRHNEHISKECVPADDGQSLACPVASLFDSSVIPRDQLQNHRDSIWVQVHFQMDGLRLPERAAGMDASFKFVYRPPPKFDPFPPGGLNVRANDPTVLIRGHNFEVLEHDDQFSVMIDDVDHACDVINITSTTIVCYYKIYEKSEDAAHTVDVVMGNETFRLGALKLVSGQASSHTGTIAGVVIAVFIITLIVVGAFFYYKRRQPNKRTPGYFVEYDNRNGENGGRPPGENDYVRGNEADARQALIASSFQLDDETKAMLEAEKLLFKREFLTLGPVIGQGHFGCVYRGTLELEGKGEVQSVAVKTLHNNSRGGEADGQAFLEEALIMKDFHHMNVLPLIGLSIDEGGQLMVIIPYMKYGDLLSYIREERNSPTVKDLITYGIHVAEGMKYLSDTKFVHRDLAARNCMLSEDFIVRVADFGLSRDVYEKDYYSGDNKKTKLPVKWMAPESLEKGIYNHKTDVWAYGVLLWELMTRGVTPYPEVDNWDIINFLQQGRRMQQPTFCPTMLYQIMLQCWDHDPKKRPSFARLVTDVSNVIRTMEKESRNKRVSLNVTYVNYPLPDDSGAGPSGQGDASSKCS</sequence>
<keyword evidence="6" id="KW-0677">Repeat</keyword>
<feature type="domain" description="Sema" evidence="20">
    <location>
        <begin position="6"/>
        <end position="475"/>
    </location>
</feature>
<dbReference type="PROSITE" id="PS50011">
    <property type="entry name" value="PROTEIN_KINASE_DOM"/>
    <property type="match status" value="1"/>
</dbReference>
<feature type="binding site" evidence="16">
    <location>
        <position position="1067"/>
    </location>
    <ligand>
        <name>ATP</name>
        <dbReference type="ChEBI" id="CHEBI:30616"/>
    </ligand>
</feature>
<dbReference type="SMART" id="SM00219">
    <property type="entry name" value="TyrKc"/>
    <property type="match status" value="1"/>
</dbReference>
<comment type="subcellular location">
    <subcellularLocation>
        <location evidence="1">Membrane</location>
        <topology evidence="1">Single-pass membrane protein</topology>
    </subcellularLocation>
</comment>
<evidence type="ECO:0000256" key="7">
    <source>
        <dbReference type="ARBA" id="ARBA00022843"/>
    </source>
</evidence>
<evidence type="ECO:0000256" key="9">
    <source>
        <dbReference type="ARBA" id="ARBA00023136"/>
    </source>
</evidence>
<dbReference type="SUPFAM" id="SSF101912">
    <property type="entry name" value="Sema domain"/>
    <property type="match status" value="1"/>
</dbReference>
<dbReference type="Pfam" id="PF01833">
    <property type="entry name" value="TIG"/>
    <property type="match status" value="2"/>
</dbReference>
<name>A0A4D5RG32_IXOSC</name>
<dbReference type="Gene3D" id="3.30.1680.10">
    <property type="entry name" value="ligand-binding face of the semaphorins, domain 2"/>
    <property type="match status" value="1"/>
</dbReference>
<evidence type="ECO:0000256" key="5">
    <source>
        <dbReference type="ARBA" id="ARBA00022729"/>
    </source>
</evidence>
<dbReference type="VEuPathDB" id="VectorBase:ISCP_015609"/>
<dbReference type="GO" id="GO:0004714">
    <property type="term" value="F:transmembrane receptor protein tyrosine kinase activity"/>
    <property type="evidence" value="ECO:0007669"/>
    <property type="project" value="UniProtKB-EC"/>
</dbReference>
<evidence type="ECO:0000256" key="8">
    <source>
        <dbReference type="ARBA" id="ARBA00022989"/>
    </source>
</evidence>
<evidence type="ECO:0000256" key="1">
    <source>
        <dbReference type="ARBA" id="ARBA00004167"/>
    </source>
</evidence>
<evidence type="ECO:0000256" key="6">
    <source>
        <dbReference type="ARBA" id="ARBA00022737"/>
    </source>
</evidence>
<dbReference type="EC" id="2.7.10.1" evidence="2"/>
<dbReference type="InterPro" id="IPR001627">
    <property type="entry name" value="Semap_dom"/>
</dbReference>
<dbReference type="InterPro" id="IPR036352">
    <property type="entry name" value="Semap_dom_sf"/>
</dbReference>
<keyword evidence="16" id="KW-0547">Nucleotide-binding</keyword>
<evidence type="ECO:0000256" key="11">
    <source>
        <dbReference type="ARBA" id="ARBA00030820"/>
    </source>
</evidence>
<dbReference type="OrthoDB" id="6417648at2759"/>
<feature type="domain" description="Protein kinase" evidence="19">
    <location>
        <begin position="1034"/>
        <end position="1299"/>
    </location>
</feature>
<keyword evidence="10 21" id="KW-0675">Receptor</keyword>
<evidence type="ECO:0000256" key="4">
    <source>
        <dbReference type="ARBA" id="ARBA00022692"/>
    </source>
</evidence>
<dbReference type="VEuPathDB" id="VectorBase:ISCW021339"/>
<keyword evidence="16" id="KW-0067">ATP-binding</keyword>
<evidence type="ECO:0000256" key="13">
    <source>
        <dbReference type="ARBA" id="ARBA00033117"/>
    </source>
</evidence>
<accession>A0A4D5RG32</accession>
<dbReference type="PROSITE" id="PS00109">
    <property type="entry name" value="PROTEIN_KINASE_TYR"/>
    <property type="match status" value="1"/>
</dbReference>
<feature type="transmembrane region" description="Helical" evidence="17">
    <location>
        <begin position="941"/>
        <end position="962"/>
    </location>
</feature>
<dbReference type="InterPro" id="IPR008266">
    <property type="entry name" value="Tyr_kinase_AS"/>
</dbReference>
<dbReference type="SUPFAM" id="SSF103575">
    <property type="entry name" value="Plexin repeat"/>
    <property type="match status" value="1"/>
</dbReference>
<comment type="caution">
    <text evidence="15">Lacks conserved residue(s) required for the propagation of feature annotation.</text>
</comment>
<evidence type="ECO:0000259" key="20">
    <source>
        <dbReference type="PROSITE" id="PS51004"/>
    </source>
</evidence>
<evidence type="ECO:0000256" key="15">
    <source>
        <dbReference type="PROSITE-ProRule" id="PRU00352"/>
    </source>
</evidence>
<evidence type="ECO:0000256" key="14">
    <source>
        <dbReference type="ARBA" id="ARBA00033136"/>
    </source>
</evidence>
<evidence type="ECO:0000259" key="19">
    <source>
        <dbReference type="PROSITE" id="PS50011"/>
    </source>
</evidence>
<evidence type="ECO:0000256" key="10">
    <source>
        <dbReference type="ARBA" id="ARBA00023170"/>
    </source>
</evidence>
<dbReference type="SUPFAM" id="SSF81296">
    <property type="entry name" value="E set domains"/>
    <property type="match status" value="2"/>
</dbReference>
<dbReference type="PANTHER" id="PTHR22625:SF44">
    <property type="entry name" value="PLEXIN-B"/>
    <property type="match status" value="1"/>
</dbReference>
<keyword evidence="4 17" id="KW-0812">Transmembrane</keyword>
<dbReference type="PANTHER" id="PTHR22625">
    <property type="entry name" value="PLEXIN"/>
    <property type="match status" value="1"/>
</dbReference>
<keyword evidence="7" id="KW-0832">Ubl conjugation</keyword>
<evidence type="ECO:0000313" key="21">
    <source>
        <dbReference type="EMBL" id="MOY36120.1"/>
    </source>
</evidence>
<dbReference type="FunFam" id="1.10.510.10:FF:002797">
    <property type="match status" value="1"/>
</dbReference>
<dbReference type="InterPro" id="IPR001245">
    <property type="entry name" value="Ser-Thr/Tyr_kinase_cat_dom"/>
</dbReference>
<protein>
    <recommendedName>
        <fullName evidence="3">Hepatocyte growth factor receptor</fullName>
        <ecNumber evidence="2">2.7.10.1</ecNumber>
    </recommendedName>
    <alternativeName>
        <fullName evidence="14">HGF/SF receptor</fullName>
    </alternativeName>
    <alternativeName>
        <fullName evidence="13">Proto-oncogene c-Met</fullName>
    </alternativeName>
    <alternativeName>
        <fullName evidence="11">Scatter factor receptor</fullName>
    </alternativeName>
    <alternativeName>
        <fullName evidence="12">Tyrosine-protein kinase Met</fullName>
    </alternativeName>
</protein>
<dbReference type="InterPro" id="IPR031148">
    <property type="entry name" value="Plexin"/>
</dbReference>
<dbReference type="SUPFAM" id="SSF56112">
    <property type="entry name" value="Protein kinase-like (PK-like)"/>
    <property type="match status" value="1"/>
</dbReference>
<evidence type="ECO:0000256" key="17">
    <source>
        <dbReference type="SAM" id="Phobius"/>
    </source>
</evidence>
<evidence type="ECO:0000256" key="12">
    <source>
        <dbReference type="ARBA" id="ARBA00033031"/>
    </source>
</evidence>
<evidence type="ECO:0000256" key="2">
    <source>
        <dbReference type="ARBA" id="ARBA00011902"/>
    </source>
</evidence>
<proteinExistence type="predicted"/>
<dbReference type="SMART" id="SM00630">
    <property type="entry name" value="Sema"/>
    <property type="match status" value="1"/>
</dbReference>
<dbReference type="InterPro" id="IPR015943">
    <property type="entry name" value="WD40/YVTN_repeat-like_dom_sf"/>
</dbReference>
<dbReference type="InterPro" id="IPR000719">
    <property type="entry name" value="Prot_kinase_dom"/>
</dbReference>
<dbReference type="InterPro" id="IPR014756">
    <property type="entry name" value="Ig_E-set"/>
</dbReference>
<reference evidence="21" key="1">
    <citation type="submission" date="2019-04" db="EMBL/GenBank/DDBJ databases">
        <title>An insight into the mialome of Ixodes scapularis.</title>
        <authorList>
            <person name="Ribeiro J.M."/>
            <person name="Mather T.N."/>
            <person name="Karim S."/>
        </authorList>
    </citation>
    <scope>NUCLEOTIDE SEQUENCE</scope>
</reference>
<dbReference type="VEuPathDB" id="VectorBase:ISCI021339"/>
<dbReference type="PRINTS" id="PR00109">
    <property type="entry name" value="TYRKINASE"/>
</dbReference>
<dbReference type="VEuPathDB" id="VectorBase:ISCI001963"/>
<evidence type="ECO:0000256" key="18">
    <source>
        <dbReference type="SAM" id="SignalP"/>
    </source>
</evidence>
<dbReference type="Pfam" id="PF01403">
    <property type="entry name" value="Sema"/>
    <property type="match status" value="1"/>
</dbReference>
<dbReference type="VEuPathDB" id="VectorBase:ISCW001963"/>
<evidence type="ECO:0000256" key="3">
    <source>
        <dbReference type="ARBA" id="ARBA00019839"/>
    </source>
</evidence>
<keyword evidence="9 17" id="KW-0472">Membrane</keyword>
<dbReference type="InterPro" id="IPR020635">
    <property type="entry name" value="Tyr_kinase_cat_dom"/>
</dbReference>
<dbReference type="InterPro" id="IPR013783">
    <property type="entry name" value="Ig-like_fold"/>
</dbReference>
<dbReference type="PROSITE" id="PS51004">
    <property type="entry name" value="SEMA"/>
    <property type="match status" value="1"/>
</dbReference>
<dbReference type="InterPro" id="IPR011009">
    <property type="entry name" value="Kinase-like_dom_sf"/>
</dbReference>